<organism evidence="2 3">
    <name type="scientific">Sulfurimonas marina</name>
    <dbReference type="NCBI Taxonomy" id="2590551"/>
    <lineage>
        <taxon>Bacteria</taxon>
        <taxon>Pseudomonadati</taxon>
        <taxon>Campylobacterota</taxon>
        <taxon>Epsilonproteobacteria</taxon>
        <taxon>Campylobacterales</taxon>
        <taxon>Sulfurimonadaceae</taxon>
        <taxon>Sulfurimonas</taxon>
    </lineage>
</organism>
<gene>
    <name evidence="2" type="ORF">FJR03_04955</name>
</gene>
<dbReference type="InterPro" id="IPR011051">
    <property type="entry name" value="RmlC_Cupin_sf"/>
</dbReference>
<dbReference type="Pfam" id="PF07883">
    <property type="entry name" value="Cupin_2"/>
    <property type="match status" value="1"/>
</dbReference>
<name>A0A7M1AUM0_9BACT</name>
<reference evidence="2 3" key="1">
    <citation type="submission" date="2019-06" db="EMBL/GenBank/DDBJ databases">
        <title>Sulfurimonas gotlandica sp. nov., a chemoautotrophic and psychrotolerant epsilonproteobacterium isolated from a pelagic redoxcline, and an emended description of the genus Sulfurimonas.</title>
        <authorList>
            <person name="Wang S."/>
            <person name="Jiang L."/>
            <person name="Shao Z."/>
        </authorList>
    </citation>
    <scope>NUCLEOTIDE SEQUENCE [LARGE SCALE GENOMIC DNA]</scope>
    <source>
        <strain evidence="2 3">B2</strain>
    </source>
</reference>
<dbReference type="SUPFAM" id="SSF51182">
    <property type="entry name" value="RmlC-like cupins"/>
    <property type="match status" value="1"/>
</dbReference>
<keyword evidence="3" id="KW-1185">Reference proteome</keyword>
<dbReference type="Proteomes" id="UP000593910">
    <property type="component" value="Chromosome"/>
</dbReference>
<dbReference type="KEGG" id="smax:FJR03_04955"/>
<dbReference type="Gene3D" id="2.60.120.10">
    <property type="entry name" value="Jelly Rolls"/>
    <property type="match status" value="1"/>
</dbReference>
<sequence>MSSEFFDYSLPELDSEDFTTLLEHKNVKISRIISNTLKTEQKFLSEKDEWVIVLQGCAKLEMNGTVHKLTKGSSLFIPANTEHKLLKTKKVVVWLAVYID</sequence>
<dbReference type="AlphaFoldDB" id="A0A7M1AUM0"/>
<accession>A0A7M1AUM0</accession>
<feature type="domain" description="Cupin type-2" evidence="1">
    <location>
        <begin position="46"/>
        <end position="98"/>
    </location>
</feature>
<evidence type="ECO:0000313" key="2">
    <source>
        <dbReference type="EMBL" id="QOP41124.1"/>
    </source>
</evidence>
<proteinExistence type="predicted"/>
<protein>
    <submittedName>
        <fullName evidence="2">Cupin domain-containing protein</fullName>
    </submittedName>
</protein>
<dbReference type="EMBL" id="CP041165">
    <property type="protein sequence ID" value="QOP41124.1"/>
    <property type="molecule type" value="Genomic_DNA"/>
</dbReference>
<evidence type="ECO:0000313" key="3">
    <source>
        <dbReference type="Proteomes" id="UP000593910"/>
    </source>
</evidence>
<dbReference type="InterPro" id="IPR014710">
    <property type="entry name" value="RmlC-like_jellyroll"/>
</dbReference>
<evidence type="ECO:0000259" key="1">
    <source>
        <dbReference type="Pfam" id="PF07883"/>
    </source>
</evidence>
<dbReference type="RefSeq" id="WP_193114543.1">
    <property type="nucleotide sequence ID" value="NZ_CP041165.1"/>
</dbReference>
<dbReference type="InterPro" id="IPR013096">
    <property type="entry name" value="Cupin_2"/>
</dbReference>